<protein>
    <submittedName>
        <fullName evidence="1">Uncharacterized protein</fullName>
    </submittedName>
</protein>
<gene>
    <name evidence="1" type="ORF">T4A_339</name>
</gene>
<comment type="caution">
    <text evidence="1">The sequence shown here is derived from an EMBL/GenBank/DDBJ whole genome shotgun (WGS) entry which is preliminary data.</text>
</comment>
<organism evidence="1 2">
    <name type="scientific">Trichinella pseudospiralis</name>
    <name type="common">Parasitic roundworm</name>
    <dbReference type="NCBI Taxonomy" id="6337"/>
    <lineage>
        <taxon>Eukaryota</taxon>
        <taxon>Metazoa</taxon>
        <taxon>Ecdysozoa</taxon>
        <taxon>Nematoda</taxon>
        <taxon>Enoplea</taxon>
        <taxon>Dorylaimia</taxon>
        <taxon>Trichinellida</taxon>
        <taxon>Trichinellidae</taxon>
        <taxon>Trichinella</taxon>
    </lineage>
</organism>
<sequence>MGVVNLTYRSSWYKNTEHALRRSKCEIFEITSEQVNCAFCIVQRGLIEHELLKGIEEIHCEKDNLTLIFKKLNEMKLFSYPFSMFLYSANINRSSEVSSFFSCFFIPALYLLTDDCFACIFEQLPQRCSQHASELQIVSSDAPWFTVDRMLLQRLVGQSSVNGPAQYSAFLFSGVVEFQLQSENVAIWIVEDVRVSDEIFIIHQLLVL</sequence>
<dbReference type="EMBL" id="JYDR01000035">
    <property type="protein sequence ID" value="KRY73349.1"/>
    <property type="molecule type" value="Genomic_DNA"/>
</dbReference>
<dbReference type="Proteomes" id="UP000054632">
    <property type="component" value="Unassembled WGS sequence"/>
</dbReference>
<dbReference type="AlphaFoldDB" id="A0A0V1EHQ6"/>
<name>A0A0V1EHQ6_TRIPS</name>
<accession>A0A0V1EHQ6</accession>
<evidence type="ECO:0000313" key="1">
    <source>
        <dbReference type="EMBL" id="KRY73349.1"/>
    </source>
</evidence>
<proteinExistence type="predicted"/>
<evidence type="ECO:0000313" key="2">
    <source>
        <dbReference type="Proteomes" id="UP000054632"/>
    </source>
</evidence>
<reference evidence="1 2" key="1">
    <citation type="submission" date="2015-01" db="EMBL/GenBank/DDBJ databases">
        <title>Evolution of Trichinella species and genotypes.</title>
        <authorList>
            <person name="Korhonen P.K."/>
            <person name="Edoardo P."/>
            <person name="Giuseppe L.R."/>
            <person name="Gasser R.B."/>
        </authorList>
    </citation>
    <scope>NUCLEOTIDE SEQUENCE [LARGE SCALE GENOMIC DNA]</scope>
    <source>
        <strain evidence="1">ISS13</strain>
    </source>
</reference>